<feature type="region of interest" description="Disordered" evidence="1">
    <location>
        <begin position="86"/>
        <end position="124"/>
    </location>
</feature>
<evidence type="ECO:0000256" key="1">
    <source>
        <dbReference type="SAM" id="MobiDB-lite"/>
    </source>
</evidence>
<protein>
    <submittedName>
        <fullName evidence="2">Uncharacterized protein</fullName>
    </submittedName>
</protein>
<evidence type="ECO:0000313" key="3">
    <source>
        <dbReference type="Proteomes" id="UP000001861"/>
    </source>
</evidence>
<proteinExistence type="predicted"/>
<feature type="compositionally biased region" description="Basic and acidic residues" evidence="1">
    <location>
        <begin position="99"/>
        <end position="108"/>
    </location>
</feature>
<dbReference type="HOGENOM" id="CLU_1488935_0_0_1"/>
<dbReference type="Proteomes" id="UP000001861">
    <property type="component" value="Unassembled WGS sequence"/>
</dbReference>
<comment type="caution">
    <text evidence="2">The sequence shown here is derived from an EMBL/GenBank/DDBJ whole genome shotgun (WGS) entry which is preliminary data.</text>
</comment>
<dbReference type="VEuPathDB" id="FungiDB:CC1G_12061"/>
<accession>A8N0D0</accession>
<dbReference type="EMBL" id="AACS02000001">
    <property type="protein sequence ID" value="EAU93467.2"/>
    <property type="molecule type" value="Genomic_DNA"/>
</dbReference>
<dbReference type="RefSeq" id="XP_001828331.2">
    <property type="nucleotide sequence ID" value="XM_001828279.2"/>
</dbReference>
<dbReference type="GeneID" id="6004747"/>
<keyword evidence="3" id="KW-1185">Reference proteome</keyword>
<gene>
    <name evidence="2" type="ORF">CC1G_12061</name>
</gene>
<dbReference type="AlphaFoldDB" id="A8N0D0"/>
<reference evidence="2 3" key="1">
    <citation type="journal article" date="2010" name="Proc. Natl. Acad. Sci. U.S.A.">
        <title>Insights into evolution of multicellular fungi from the assembled chromosomes of the mushroom Coprinopsis cinerea (Coprinus cinereus).</title>
        <authorList>
            <person name="Stajich J.E."/>
            <person name="Wilke S.K."/>
            <person name="Ahren D."/>
            <person name="Au C.H."/>
            <person name="Birren B.W."/>
            <person name="Borodovsky M."/>
            <person name="Burns C."/>
            <person name="Canback B."/>
            <person name="Casselton L.A."/>
            <person name="Cheng C.K."/>
            <person name="Deng J."/>
            <person name="Dietrich F.S."/>
            <person name="Fargo D.C."/>
            <person name="Farman M.L."/>
            <person name="Gathman A.C."/>
            <person name="Goldberg J."/>
            <person name="Guigo R."/>
            <person name="Hoegger P.J."/>
            <person name="Hooker J.B."/>
            <person name="Huggins A."/>
            <person name="James T.Y."/>
            <person name="Kamada T."/>
            <person name="Kilaru S."/>
            <person name="Kodira C."/>
            <person name="Kues U."/>
            <person name="Kupfer D."/>
            <person name="Kwan H.S."/>
            <person name="Lomsadze A."/>
            <person name="Li W."/>
            <person name="Lilly W.W."/>
            <person name="Ma L.J."/>
            <person name="Mackey A.J."/>
            <person name="Manning G."/>
            <person name="Martin F."/>
            <person name="Muraguchi H."/>
            <person name="Natvig D.O."/>
            <person name="Palmerini H."/>
            <person name="Ramesh M.A."/>
            <person name="Rehmeyer C.J."/>
            <person name="Roe B.A."/>
            <person name="Shenoy N."/>
            <person name="Stanke M."/>
            <person name="Ter-Hovhannisyan V."/>
            <person name="Tunlid A."/>
            <person name="Velagapudi R."/>
            <person name="Vision T.J."/>
            <person name="Zeng Q."/>
            <person name="Zolan M.E."/>
            <person name="Pukkila P.J."/>
        </authorList>
    </citation>
    <scope>NUCLEOTIDE SEQUENCE [LARGE SCALE GENOMIC DNA]</scope>
    <source>
        <strain evidence="3">Okayama-7 / 130 / ATCC MYA-4618 / FGSC 9003</strain>
    </source>
</reference>
<evidence type="ECO:0000313" key="2">
    <source>
        <dbReference type="EMBL" id="EAU93467.2"/>
    </source>
</evidence>
<name>A8N0D0_COPC7</name>
<sequence length="181" mass="20149">MSSTTGSIFDSTTGTTYTDSASLPHLMNIISKAEEHGDLPAVVKILEIISRDEGSSIPIDARLAIAAALKSYAEYLEGQKVVQVPVPKGNLDEDEDKDTSDKDKDKRAQTVTATHGQNDAIHGHPGWDPSTFAQLDHTCEWIRWVCYGRGVNGPEDREQVEMWRHHGYSGLFEPGFRVRYY</sequence>
<organism evidence="2 3">
    <name type="scientific">Coprinopsis cinerea (strain Okayama-7 / 130 / ATCC MYA-4618 / FGSC 9003)</name>
    <name type="common">Inky cap fungus</name>
    <name type="synonym">Hormographiella aspergillata</name>
    <dbReference type="NCBI Taxonomy" id="240176"/>
    <lineage>
        <taxon>Eukaryota</taxon>
        <taxon>Fungi</taxon>
        <taxon>Dikarya</taxon>
        <taxon>Basidiomycota</taxon>
        <taxon>Agaricomycotina</taxon>
        <taxon>Agaricomycetes</taxon>
        <taxon>Agaricomycetidae</taxon>
        <taxon>Agaricales</taxon>
        <taxon>Agaricineae</taxon>
        <taxon>Psathyrellaceae</taxon>
        <taxon>Coprinopsis</taxon>
    </lineage>
</organism>
<dbReference type="KEGG" id="cci:CC1G_12061"/>
<dbReference type="InParanoid" id="A8N0D0"/>